<feature type="domain" description="Endonuclease NucS C-terminal" evidence="2">
    <location>
        <begin position="121"/>
        <end position="223"/>
    </location>
</feature>
<dbReference type="Pfam" id="PF01939">
    <property type="entry name" value="NucS_C"/>
    <property type="match status" value="2"/>
</dbReference>
<dbReference type="InterPro" id="IPR011856">
    <property type="entry name" value="tRNA_endonuc-like_dom_sf"/>
</dbReference>
<reference evidence="4" key="1">
    <citation type="submission" date="2021-02" db="EMBL/GenBank/DDBJ databases">
        <authorList>
            <person name="Dougan E. K."/>
            <person name="Rhodes N."/>
            <person name="Thang M."/>
            <person name="Chan C."/>
        </authorList>
    </citation>
    <scope>NUCLEOTIDE SEQUENCE</scope>
</reference>
<evidence type="ECO:0000259" key="3">
    <source>
        <dbReference type="Pfam" id="PF24706"/>
    </source>
</evidence>
<keyword evidence="1" id="KW-0238">DNA-binding</keyword>
<evidence type="ECO:0000313" key="4">
    <source>
        <dbReference type="EMBL" id="CAE7274477.1"/>
    </source>
</evidence>
<dbReference type="AlphaFoldDB" id="A0A812MN13"/>
<dbReference type="Proteomes" id="UP000649617">
    <property type="component" value="Unassembled WGS sequence"/>
</dbReference>
<dbReference type="CDD" id="cd22341">
    <property type="entry name" value="NucS-like"/>
    <property type="match status" value="1"/>
</dbReference>
<comment type="caution">
    <text evidence="4">The sequence shown here is derived from an EMBL/GenBank/DDBJ whole genome shotgun (WGS) entry which is preliminary data.</text>
</comment>
<keyword evidence="5" id="KW-1185">Reference proteome</keyword>
<dbReference type="PANTHER" id="PTHR38814">
    <property type="entry name" value="ENDONUCLEASE NUCS"/>
    <property type="match status" value="1"/>
</dbReference>
<dbReference type="Gene3D" id="3.40.1350.10">
    <property type="match status" value="2"/>
</dbReference>
<protein>
    <submittedName>
        <fullName evidence="4">NucS1 protein</fullName>
    </submittedName>
</protein>
<name>A0A812MN13_SYMPI</name>
<accession>A0A812MN13</accession>
<dbReference type="EMBL" id="CAJNIZ010008970">
    <property type="protein sequence ID" value="CAE7274477.1"/>
    <property type="molecule type" value="Genomic_DNA"/>
</dbReference>
<organism evidence="4 5">
    <name type="scientific">Symbiodinium pilosum</name>
    <name type="common">Dinoflagellate</name>
    <dbReference type="NCBI Taxonomy" id="2952"/>
    <lineage>
        <taxon>Eukaryota</taxon>
        <taxon>Sar</taxon>
        <taxon>Alveolata</taxon>
        <taxon>Dinophyceae</taxon>
        <taxon>Suessiales</taxon>
        <taxon>Symbiodiniaceae</taxon>
        <taxon>Symbiodinium</taxon>
    </lineage>
</organism>
<evidence type="ECO:0000313" key="5">
    <source>
        <dbReference type="Proteomes" id="UP000649617"/>
    </source>
</evidence>
<feature type="domain" description="Endonuclease NucS C-terminal" evidence="2">
    <location>
        <begin position="263"/>
        <end position="318"/>
    </location>
</feature>
<dbReference type="GO" id="GO:0004519">
    <property type="term" value="F:endonuclease activity"/>
    <property type="evidence" value="ECO:0007669"/>
    <property type="project" value="InterPro"/>
</dbReference>
<feature type="domain" description="DUF7669" evidence="3">
    <location>
        <begin position="1"/>
        <end position="52"/>
    </location>
</feature>
<evidence type="ECO:0000256" key="1">
    <source>
        <dbReference type="ARBA" id="ARBA00023125"/>
    </source>
</evidence>
<dbReference type="PANTHER" id="PTHR38814:SF1">
    <property type="entry name" value="ENDONUCLEASE NUCS"/>
    <property type="match status" value="1"/>
</dbReference>
<dbReference type="InterPro" id="IPR048301">
    <property type="entry name" value="NucS_C"/>
</dbReference>
<dbReference type="InterPro" id="IPR056086">
    <property type="entry name" value="DUF7669"/>
</dbReference>
<evidence type="ECO:0000259" key="2">
    <source>
        <dbReference type="Pfam" id="PF01939"/>
    </source>
</evidence>
<proteinExistence type="predicted"/>
<dbReference type="Pfam" id="PF24706">
    <property type="entry name" value="DUF7669"/>
    <property type="match status" value="1"/>
</dbReference>
<gene>
    <name evidence="4" type="primary">nucS1</name>
    <name evidence="4" type="ORF">SPIL2461_LOCUS6094</name>
</gene>
<dbReference type="GO" id="GO:0003677">
    <property type="term" value="F:DNA binding"/>
    <property type="evidence" value="ECO:0007669"/>
    <property type="project" value="UniProtKB-KW"/>
</dbReference>
<dbReference type="InterPro" id="IPR002793">
    <property type="entry name" value="Endonuclease_NucS"/>
</dbReference>
<sequence>MVREAIEVLGGAASNVDVTSWVMGKYPGTNKTTIQCQMIAGTVNHPSRVHYGVDVRSRVCDNPLFDQFFRPESGRIELYSPEQHGMWELFETPDGRFSVRQCGDEVQPSADDDTGHAFAAETHLRDYLAQHLDEIEPGLQLYVHPDERIGVEFITEVGRIDILAVDGQGAFVVIELKVARGPDSVAGQILRYKNWVKRHLANGQSVRGIIIAQQITDKIKYAIADDPEVAAKEYEIKIALRNVVGIWRLGNTLSRIEFEPIESESKLEDTIAADLSVLSPGLMLLGRQIPTAHGKFIDLLAMDRDGNLVVIELKRNKTPREVGLSYDDIGDLYAAKNDGRELEVGFDETFSHSLPEDVNESHRMIIVASELDPSTERIITYLSGRYGVPINTVFFRYFGDNGSEYLTRSWLIDPQDAEVQTSKSSAKKRQEPWNGRDFYVSLGEGPHQNWDDCRKR</sequence>